<dbReference type="EMBL" id="WCLA01000021">
    <property type="protein sequence ID" value="KAB5326944.1"/>
    <property type="molecule type" value="Genomic_DNA"/>
</dbReference>
<evidence type="ECO:0000313" key="3">
    <source>
        <dbReference type="Proteomes" id="UP000431177"/>
    </source>
</evidence>
<protein>
    <submittedName>
        <fullName evidence="2">Uncharacterized protein</fullName>
    </submittedName>
</protein>
<evidence type="ECO:0000313" key="2">
    <source>
        <dbReference type="EMBL" id="KAB5326944.1"/>
    </source>
</evidence>
<comment type="caution">
    <text evidence="2">The sequence shown here is derived from an EMBL/GenBank/DDBJ whole genome shotgun (WGS) entry which is preliminary data.</text>
</comment>
<dbReference type="AlphaFoldDB" id="A0A7J5LLQ9"/>
<sequence>MSLRTQESVHDGLGIDLPVTNPKGIGRPIPPSCPKERRNRGAVCASGALPCRLGAKIRGKKAPGRG</sequence>
<organism evidence="2 3">
    <name type="scientific">Bacteroides stercoris</name>
    <dbReference type="NCBI Taxonomy" id="46506"/>
    <lineage>
        <taxon>Bacteria</taxon>
        <taxon>Pseudomonadati</taxon>
        <taxon>Bacteroidota</taxon>
        <taxon>Bacteroidia</taxon>
        <taxon>Bacteroidales</taxon>
        <taxon>Bacteroidaceae</taxon>
        <taxon>Bacteroides</taxon>
    </lineage>
</organism>
<dbReference type="RefSeq" id="WP_151878251.1">
    <property type="nucleotide sequence ID" value="NZ_WCKZ01000019.1"/>
</dbReference>
<accession>A0A7J5LLQ9</accession>
<reference evidence="2 3" key="1">
    <citation type="journal article" date="2019" name="Nat. Med.">
        <title>A library of human gut bacterial isolates paired with longitudinal multiomics data enables mechanistic microbiome research.</title>
        <authorList>
            <person name="Poyet M."/>
            <person name="Groussin M."/>
            <person name="Gibbons S.M."/>
            <person name="Avila-Pacheco J."/>
            <person name="Jiang X."/>
            <person name="Kearney S.M."/>
            <person name="Perrotta A.R."/>
            <person name="Berdy B."/>
            <person name="Zhao S."/>
            <person name="Lieberman T.D."/>
            <person name="Swanson P.K."/>
            <person name="Smith M."/>
            <person name="Roesemann S."/>
            <person name="Alexander J.E."/>
            <person name="Rich S.A."/>
            <person name="Livny J."/>
            <person name="Vlamakis H."/>
            <person name="Clish C."/>
            <person name="Bullock K."/>
            <person name="Deik A."/>
            <person name="Scott J."/>
            <person name="Pierce K.A."/>
            <person name="Xavier R.J."/>
            <person name="Alm E.J."/>
        </authorList>
    </citation>
    <scope>NUCLEOTIDE SEQUENCE [LARGE SCALE GENOMIC DNA]</scope>
    <source>
        <strain evidence="2 3">BIOML-A2</strain>
    </source>
</reference>
<gene>
    <name evidence="2" type="ORF">F9950_10945</name>
</gene>
<proteinExistence type="predicted"/>
<evidence type="ECO:0000256" key="1">
    <source>
        <dbReference type="SAM" id="MobiDB-lite"/>
    </source>
</evidence>
<dbReference type="Proteomes" id="UP000431177">
    <property type="component" value="Unassembled WGS sequence"/>
</dbReference>
<feature type="region of interest" description="Disordered" evidence="1">
    <location>
        <begin position="1"/>
        <end position="38"/>
    </location>
</feature>
<name>A0A7J5LLQ9_BACSE</name>